<feature type="signal peptide" evidence="1">
    <location>
        <begin position="1"/>
        <end position="29"/>
    </location>
</feature>
<gene>
    <name evidence="2" type="ORF">GSF22_29005</name>
</gene>
<reference evidence="2 3" key="1">
    <citation type="submission" date="2019-12" db="EMBL/GenBank/DDBJ databases">
        <title>Whole genome sequencing of endophytic Actinobacterium Micromonospora sp. MPMI6T.</title>
        <authorList>
            <person name="Evv R."/>
            <person name="Podile A.R."/>
        </authorList>
    </citation>
    <scope>NUCLEOTIDE SEQUENCE [LARGE SCALE GENOMIC DNA]</scope>
    <source>
        <strain evidence="2 3">MPMI6</strain>
    </source>
</reference>
<accession>A0ABS3VZP3</accession>
<protein>
    <submittedName>
        <fullName evidence="2">Uncharacterized protein</fullName>
    </submittedName>
</protein>
<evidence type="ECO:0000313" key="2">
    <source>
        <dbReference type="EMBL" id="MBO4210002.1"/>
    </source>
</evidence>
<keyword evidence="3" id="KW-1185">Reference proteome</keyword>
<dbReference type="RefSeq" id="WP_208817110.1">
    <property type="nucleotide sequence ID" value="NZ_WVUH01000387.1"/>
</dbReference>
<feature type="chain" id="PRO_5046228762" evidence="1">
    <location>
        <begin position="30"/>
        <end position="147"/>
    </location>
</feature>
<evidence type="ECO:0000256" key="1">
    <source>
        <dbReference type="SAM" id="SignalP"/>
    </source>
</evidence>
<evidence type="ECO:0000313" key="3">
    <source>
        <dbReference type="Proteomes" id="UP000823521"/>
    </source>
</evidence>
<organism evidence="2 3">
    <name type="scientific">Micromonospora echinofusca</name>
    <dbReference type="NCBI Taxonomy" id="47858"/>
    <lineage>
        <taxon>Bacteria</taxon>
        <taxon>Bacillati</taxon>
        <taxon>Actinomycetota</taxon>
        <taxon>Actinomycetes</taxon>
        <taxon>Micromonosporales</taxon>
        <taxon>Micromonosporaceae</taxon>
        <taxon>Micromonospora</taxon>
    </lineage>
</organism>
<comment type="caution">
    <text evidence="2">The sequence shown here is derived from an EMBL/GenBank/DDBJ whole genome shotgun (WGS) entry which is preliminary data.</text>
</comment>
<sequence length="147" mass="15904">MITRLWARFAAVAGLALAAIAASSTPALATDYSFTVSHYHASGALATQVTGNIVWHNRSAQLTNIRIYTLAGECAYGEFFGYHNGTAGYIDHKSTAIRCSNVNMWHDNISDITIEDSSSAQIRIDWIGIIANDDTHIAYSAGSASRY</sequence>
<dbReference type="Proteomes" id="UP000823521">
    <property type="component" value="Unassembled WGS sequence"/>
</dbReference>
<dbReference type="EMBL" id="WVUH01000387">
    <property type="protein sequence ID" value="MBO4210002.1"/>
    <property type="molecule type" value="Genomic_DNA"/>
</dbReference>
<keyword evidence="1" id="KW-0732">Signal</keyword>
<name>A0ABS3VZP3_MICEH</name>
<proteinExistence type="predicted"/>